<keyword evidence="2" id="KW-1185">Reference proteome</keyword>
<evidence type="ECO:0000313" key="1">
    <source>
        <dbReference type="EMBL" id="VDI50626.1"/>
    </source>
</evidence>
<dbReference type="Gene3D" id="1.10.287.950">
    <property type="entry name" value="Methyl-accepting chemotaxis protein"/>
    <property type="match status" value="1"/>
</dbReference>
<dbReference type="SUPFAM" id="SSF50969">
    <property type="entry name" value="YVTN repeat-like/Quinoprotein amine dehydrogenase"/>
    <property type="match status" value="1"/>
</dbReference>
<dbReference type="InterPro" id="IPR011044">
    <property type="entry name" value="Quino_amine_DH_bsu"/>
</dbReference>
<dbReference type="OrthoDB" id="6188086at2759"/>
<dbReference type="Proteomes" id="UP000596742">
    <property type="component" value="Unassembled WGS sequence"/>
</dbReference>
<accession>A0A8B6FLQ1</accession>
<sequence length="570" mass="65948">MDAEDRQHYFVIGSVFLEIVTPIFQNHLQRDYQNRGFVSLQSFLDSQPVKHKLFHLRFKNSCCIDQANCVKKRSLPLNSYQWDLLYSENPACCNQCHCKYAAKSLQISDLDISFAGLILLNCCNLTQGEDHAIRTLRQHKNANFSHNTTGKITKTHYDILWADMEKEVLQLDNTKQDALKRIENRPMDEPLCKRYFTCLLDTHQQLDEINTSFKGMRKTMTELDNSVQRVDTTIKQIETSVEHVDSSIQEVGSSVKSMVTTVQGIRTSNEESNQRMNSTFQKLLDIVQKEITEKDKNQYRTGDHIFYRHKCENKADVLGNNTDICGVQMMDDGRLVFCCSSNLYKLLICNTENFNSETINLQEQPRGITAITKNQIAILFEQHLEIYDTNSKEIIKSIQIPVPLPRWCHYITSTIDNTIIVGATYKLRYECEERKTLLFIIDHKTEKIIQIIDIDKYPNFIHVSNGKIFDYGCILYTYNLNCFSFSGDKIFTKKLPSQPRKMVALADGSWYVVCTDGSIQHVSKDGKHSNKVKTSELQSTKDCVMFINYNLKQRKLVTCDTHIKIFNEID</sequence>
<dbReference type="SUPFAM" id="SSF58104">
    <property type="entry name" value="Methyl-accepting chemotaxis protein (MCP) signaling domain"/>
    <property type="match status" value="1"/>
</dbReference>
<comment type="caution">
    <text evidence="1">The sequence shown here is derived from an EMBL/GenBank/DDBJ whole genome shotgun (WGS) entry which is preliminary data.</text>
</comment>
<evidence type="ECO:0008006" key="3">
    <source>
        <dbReference type="Google" id="ProtNLM"/>
    </source>
</evidence>
<proteinExistence type="predicted"/>
<reference evidence="1" key="1">
    <citation type="submission" date="2018-11" db="EMBL/GenBank/DDBJ databases">
        <authorList>
            <person name="Alioto T."/>
            <person name="Alioto T."/>
        </authorList>
    </citation>
    <scope>NUCLEOTIDE SEQUENCE</scope>
</reference>
<name>A0A8B6FLQ1_MYTGA</name>
<dbReference type="EMBL" id="UYJE01006966">
    <property type="protein sequence ID" value="VDI50626.1"/>
    <property type="molecule type" value="Genomic_DNA"/>
</dbReference>
<dbReference type="AlphaFoldDB" id="A0A8B6FLQ1"/>
<protein>
    <recommendedName>
        <fullName evidence="3">DZIP3-like HEPN domain-containing protein</fullName>
    </recommendedName>
</protein>
<organism evidence="1 2">
    <name type="scientific">Mytilus galloprovincialis</name>
    <name type="common">Mediterranean mussel</name>
    <dbReference type="NCBI Taxonomy" id="29158"/>
    <lineage>
        <taxon>Eukaryota</taxon>
        <taxon>Metazoa</taxon>
        <taxon>Spiralia</taxon>
        <taxon>Lophotrochozoa</taxon>
        <taxon>Mollusca</taxon>
        <taxon>Bivalvia</taxon>
        <taxon>Autobranchia</taxon>
        <taxon>Pteriomorphia</taxon>
        <taxon>Mytilida</taxon>
        <taxon>Mytiloidea</taxon>
        <taxon>Mytilidae</taxon>
        <taxon>Mytilinae</taxon>
        <taxon>Mytilus</taxon>
    </lineage>
</organism>
<evidence type="ECO:0000313" key="2">
    <source>
        <dbReference type="Proteomes" id="UP000596742"/>
    </source>
</evidence>
<gene>
    <name evidence="1" type="ORF">MGAL_10B065538</name>
</gene>